<accession>A0A8S0XJ92</accession>
<dbReference type="Proteomes" id="UP000467700">
    <property type="component" value="Unassembled WGS sequence"/>
</dbReference>
<sequence length="420" mass="47112">MEIDACPCSVGNHSKALSHCTCTSNIPLHGDKVIDTDNTSRKRLNHLTASHLKALEDITDEAQLKATQHDIRNDPSAPSQAPDFGDISLMLDVQSGPQASSSRPPLAHADAAEIDKWKQHRLQKILYYRRKRAQEAAKEGRQIKTKKRKNPDKDKESTTPASARDVLADQSPHIDHNELNTGVEVVDTNMEESIETAEVWDEDDTAQTSKKTQAFLKDNVDAEVLSSFGLDLFHLSTLGRLLRNIQLLGAITKDFVSEVIRRTIITKEQEIRLKGTLKVWCYDLDEINKYNVQECLDTMGLSAYDKKKYCAELFERVGDAEKEVSGEEEDDPAMAVEPVQCIQTTQNKVHSRFTLPESLLWCALPSHREIFSTDDVVPLEVDEAALLGELEEDGQLDVKDMAASKQYEDTLWATDVLDIL</sequence>
<evidence type="ECO:0000313" key="2">
    <source>
        <dbReference type="EMBL" id="CAA7257484.1"/>
    </source>
</evidence>
<dbReference type="AlphaFoldDB" id="A0A8S0XJ92"/>
<name>A0A8S0XJ92_CYCAE</name>
<reference evidence="2 3" key="1">
    <citation type="submission" date="2020-01" db="EMBL/GenBank/DDBJ databases">
        <authorList>
            <person name="Gupta K D."/>
        </authorList>
    </citation>
    <scope>NUCLEOTIDE SEQUENCE [LARGE SCALE GENOMIC DNA]</scope>
</reference>
<comment type="caution">
    <text evidence="2">The sequence shown here is derived from an EMBL/GenBank/DDBJ whole genome shotgun (WGS) entry which is preliminary data.</text>
</comment>
<evidence type="ECO:0000313" key="3">
    <source>
        <dbReference type="Proteomes" id="UP000467700"/>
    </source>
</evidence>
<feature type="region of interest" description="Disordered" evidence="1">
    <location>
        <begin position="136"/>
        <end position="170"/>
    </location>
</feature>
<proteinExistence type="predicted"/>
<evidence type="ECO:0000256" key="1">
    <source>
        <dbReference type="SAM" id="MobiDB-lite"/>
    </source>
</evidence>
<organism evidence="2 3">
    <name type="scientific">Cyclocybe aegerita</name>
    <name type="common">Black poplar mushroom</name>
    <name type="synonym">Agrocybe aegerita</name>
    <dbReference type="NCBI Taxonomy" id="1973307"/>
    <lineage>
        <taxon>Eukaryota</taxon>
        <taxon>Fungi</taxon>
        <taxon>Dikarya</taxon>
        <taxon>Basidiomycota</taxon>
        <taxon>Agaricomycotina</taxon>
        <taxon>Agaricomycetes</taxon>
        <taxon>Agaricomycetidae</taxon>
        <taxon>Agaricales</taxon>
        <taxon>Agaricineae</taxon>
        <taxon>Bolbitiaceae</taxon>
        <taxon>Cyclocybe</taxon>
    </lineage>
</organism>
<dbReference type="EMBL" id="CACVBS010000001">
    <property type="protein sequence ID" value="CAA7257484.1"/>
    <property type="molecule type" value="Genomic_DNA"/>
</dbReference>
<keyword evidence="3" id="KW-1185">Reference proteome</keyword>
<protein>
    <submittedName>
        <fullName evidence="2">Uncharacterized protein</fullName>
    </submittedName>
</protein>
<gene>
    <name evidence="2" type="ORF">AAE3_LOCUS726</name>
</gene>
<dbReference type="OrthoDB" id="2240312at2759"/>